<reference evidence="1" key="2">
    <citation type="submission" date="2023-05" db="EMBL/GenBank/DDBJ databases">
        <authorList>
            <person name="Schelkunov M.I."/>
        </authorList>
    </citation>
    <scope>NUCLEOTIDE SEQUENCE</scope>
    <source>
        <strain evidence="1">Hsosn_3</strain>
        <tissue evidence="1">Leaf</tissue>
    </source>
</reference>
<comment type="caution">
    <text evidence="1">The sequence shown here is derived from an EMBL/GenBank/DDBJ whole genome shotgun (WGS) entry which is preliminary data.</text>
</comment>
<sequence length="231" mass="26128">MFKVNWEPVLFYPNRKVLPNLVTEFYNNMQVRDGAHNVVFVTSVVDNQHIILDHAELGKALNLSTKMLDLANINIFKEYVFNKNLDSTVVLPLPSAQPSTSVPPMNFRREFTRLQEAHTELDVMLKSLQEAFQKLVTKYEATKAKVAVLVEILGNTVTRVGRIEDGLSQMIDMQLGLVDIPFLPLIEEMARQPERANVVEEMVGSGVVSTTMDTYVVDTLVINNPVYETMD</sequence>
<accession>A0AAD8MHP6</accession>
<name>A0AAD8MHP6_9APIA</name>
<keyword evidence="2" id="KW-1185">Reference proteome</keyword>
<gene>
    <name evidence="1" type="ORF">POM88_029395</name>
</gene>
<protein>
    <submittedName>
        <fullName evidence="1">Uncharacterized protein</fullName>
    </submittedName>
</protein>
<dbReference type="Proteomes" id="UP001237642">
    <property type="component" value="Unassembled WGS sequence"/>
</dbReference>
<reference evidence="1" key="1">
    <citation type="submission" date="2023-02" db="EMBL/GenBank/DDBJ databases">
        <title>Genome of toxic invasive species Heracleum sosnowskyi carries increased number of genes despite the absence of recent whole-genome duplications.</title>
        <authorList>
            <person name="Schelkunov M."/>
            <person name="Shtratnikova V."/>
            <person name="Makarenko M."/>
            <person name="Klepikova A."/>
            <person name="Omelchenko D."/>
            <person name="Novikova G."/>
            <person name="Obukhova E."/>
            <person name="Bogdanov V."/>
            <person name="Penin A."/>
            <person name="Logacheva M."/>
        </authorList>
    </citation>
    <scope>NUCLEOTIDE SEQUENCE</scope>
    <source>
        <strain evidence="1">Hsosn_3</strain>
        <tissue evidence="1">Leaf</tissue>
    </source>
</reference>
<proteinExistence type="predicted"/>
<organism evidence="1 2">
    <name type="scientific">Heracleum sosnowskyi</name>
    <dbReference type="NCBI Taxonomy" id="360622"/>
    <lineage>
        <taxon>Eukaryota</taxon>
        <taxon>Viridiplantae</taxon>
        <taxon>Streptophyta</taxon>
        <taxon>Embryophyta</taxon>
        <taxon>Tracheophyta</taxon>
        <taxon>Spermatophyta</taxon>
        <taxon>Magnoliopsida</taxon>
        <taxon>eudicotyledons</taxon>
        <taxon>Gunneridae</taxon>
        <taxon>Pentapetalae</taxon>
        <taxon>asterids</taxon>
        <taxon>campanulids</taxon>
        <taxon>Apiales</taxon>
        <taxon>Apiaceae</taxon>
        <taxon>Apioideae</taxon>
        <taxon>apioid superclade</taxon>
        <taxon>Tordylieae</taxon>
        <taxon>Tordyliinae</taxon>
        <taxon>Heracleum</taxon>
    </lineage>
</organism>
<evidence type="ECO:0000313" key="2">
    <source>
        <dbReference type="Proteomes" id="UP001237642"/>
    </source>
</evidence>
<dbReference type="AlphaFoldDB" id="A0AAD8MHP6"/>
<evidence type="ECO:0000313" key="1">
    <source>
        <dbReference type="EMBL" id="KAK1373202.1"/>
    </source>
</evidence>
<dbReference type="EMBL" id="JAUIZM010000007">
    <property type="protein sequence ID" value="KAK1373202.1"/>
    <property type="molecule type" value="Genomic_DNA"/>
</dbReference>